<dbReference type="Proteomes" id="UP000189761">
    <property type="component" value="Unassembled WGS sequence"/>
</dbReference>
<evidence type="ECO:0000256" key="8">
    <source>
        <dbReference type="ARBA" id="ARBA00023186"/>
    </source>
</evidence>
<dbReference type="GO" id="GO:0015031">
    <property type="term" value="P:protein transport"/>
    <property type="evidence" value="ECO:0007669"/>
    <property type="project" value="UniProtKB-UniRule"/>
</dbReference>
<dbReference type="SUPFAM" id="SSF109998">
    <property type="entry name" value="Triger factor/SurA peptide-binding domain-like"/>
    <property type="match status" value="1"/>
</dbReference>
<evidence type="ECO:0000313" key="16">
    <source>
        <dbReference type="EMBL" id="OOP68631.1"/>
    </source>
</evidence>
<comment type="function">
    <text evidence="11 13">Involved in protein export. Acts as a chaperone by maintaining the newly synthesized protein in an open conformation. Functions as a peptidyl-prolyl cis-trans isomerase.</text>
</comment>
<comment type="subcellular location">
    <subcellularLocation>
        <location evidence="13">Cytoplasm</location>
    </subcellularLocation>
    <text evidence="13">About half TF is bound to the ribosome near the polypeptide exit tunnel while the other half is free in the cytoplasm.</text>
</comment>
<gene>
    <name evidence="13" type="primary">tig</name>
    <name evidence="16" type="ORF">BWZ43_09455</name>
</gene>
<evidence type="ECO:0000256" key="7">
    <source>
        <dbReference type="ARBA" id="ARBA00023110"/>
    </source>
</evidence>
<dbReference type="GO" id="GO:0003755">
    <property type="term" value="F:peptidyl-prolyl cis-trans isomerase activity"/>
    <property type="evidence" value="ECO:0007669"/>
    <property type="project" value="UniProtKB-UniRule"/>
</dbReference>
<dbReference type="NCBIfam" id="TIGR00115">
    <property type="entry name" value="tig"/>
    <property type="match status" value="1"/>
</dbReference>
<dbReference type="Gene3D" id="3.10.50.40">
    <property type="match status" value="1"/>
</dbReference>
<dbReference type="InterPro" id="IPR001179">
    <property type="entry name" value="PPIase_FKBP_dom"/>
</dbReference>
<evidence type="ECO:0000256" key="5">
    <source>
        <dbReference type="ARBA" id="ARBA00022490"/>
    </source>
</evidence>
<sequence length="428" mass="47959">MSAKWEKLEGNQGVLTVEVDADTVKAGLDEAFKKVVKQVNVPGFRKGKMPRGMFEQRFGVESLYQDALDVILPDAYAKAIEETGIEPVDRPEIDIEQMEKGKELIFKATVTVKPEVKLGEYKGLEVEKFDTEVTDEDVENELKTLQERHAELVLKEEGAAEDGDTVVIDFEGFVDGEAFEGGKAENYSLVLGSNSFIPGFEEQLVGVKAGEEKDVEVTFPEEYHAAELAGKPATFKVTVHEIKTKELPELDDEFAKDVDSEVETLAELKEKTKANLKHSKEHEAEHAVQDAVVEKATENAEMDIPEAMITTEVDRMMQEFAQRLQMQGMNLDLYFQFSGQDEQALREQMKEDATKRVRMNLTLEAIAEAEKIEVSDEEAEEEITKMSGMYNMSVEDIKNALGGLDTVKKDVKIRKAVEFLVQNSKTVA</sequence>
<keyword evidence="10 13" id="KW-0131">Cell cycle</keyword>
<dbReference type="SUPFAM" id="SSF54534">
    <property type="entry name" value="FKBP-like"/>
    <property type="match status" value="1"/>
</dbReference>
<dbReference type="InterPro" id="IPR037041">
    <property type="entry name" value="Trigger_fac_C_sf"/>
</dbReference>
<dbReference type="GO" id="GO:0005737">
    <property type="term" value="C:cytoplasm"/>
    <property type="evidence" value="ECO:0007669"/>
    <property type="project" value="UniProtKB-SubCell"/>
</dbReference>
<dbReference type="GO" id="GO:0043022">
    <property type="term" value="F:ribosome binding"/>
    <property type="evidence" value="ECO:0007669"/>
    <property type="project" value="TreeGrafter"/>
</dbReference>
<dbReference type="PIRSF" id="PIRSF003095">
    <property type="entry name" value="Trigger_factor"/>
    <property type="match status" value="1"/>
</dbReference>
<dbReference type="Pfam" id="PF05698">
    <property type="entry name" value="Trigger_C"/>
    <property type="match status" value="1"/>
</dbReference>
<dbReference type="HAMAP" id="MF_00303">
    <property type="entry name" value="Trigger_factor_Tig"/>
    <property type="match status" value="1"/>
</dbReference>
<proteinExistence type="inferred from homology"/>
<evidence type="ECO:0000256" key="14">
    <source>
        <dbReference type="PROSITE-ProRule" id="PRU00277"/>
    </source>
</evidence>
<dbReference type="Pfam" id="PF05697">
    <property type="entry name" value="Trigger_N"/>
    <property type="match status" value="1"/>
</dbReference>
<comment type="caution">
    <text evidence="16">The sequence shown here is derived from an EMBL/GenBank/DDBJ whole genome shotgun (WGS) entry which is preliminary data.</text>
</comment>
<dbReference type="InterPro" id="IPR046357">
    <property type="entry name" value="PPIase_dom_sf"/>
</dbReference>
<dbReference type="GO" id="GO:0044183">
    <property type="term" value="F:protein folding chaperone"/>
    <property type="evidence" value="ECO:0007669"/>
    <property type="project" value="TreeGrafter"/>
</dbReference>
<dbReference type="RefSeq" id="WP_078110051.1">
    <property type="nucleotide sequence ID" value="NZ_BOQX01000002.1"/>
</dbReference>
<organism evidence="16 17">
    <name type="scientific">Heyndrickxia oleronia</name>
    <dbReference type="NCBI Taxonomy" id="38875"/>
    <lineage>
        <taxon>Bacteria</taxon>
        <taxon>Bacillati</taxon>
        <taxon>Bacillota</taxon>
        <taxon>Bacilli</taxon>
        <taxon>Bacillales</taxon>
        <taxon>Bacillaceae</taxon>
        <taxon>Heyndrickxia</taxon>
    </lineage>
</organism>
<evidence type="ECO:0000313" key="17">
    <source>
        <dbReference type="Proteomes" id="UP000189761"/>
    </source>
</evidence>
<dbReference type="FunFam" id="3.30.70.1050:FF:000002">
    <property type="entry name" value="Trigger factor"/>
    <property type="match status" value="1"/>
</dbReference>
<dbReference type="EC" id="5.2.1.8" evidence="3 13"/>
<keyword evidence="6 13" id="KW-0132">Cell division</keyword>
<dbReference type="InterPro" id="IPR027304">
    <property type="entry name" value="Trigger_fact/SurA_dom_sf"/>
</dbReference>
<dbReference type="Pfam" id="PF00254">
    <property type="entry name" value="FKBP_C"/>
    <property type="match status" value="1"/>
</dbReference>
<evidence type="ECO:0000256" key="2">
    <source>
        <dbReference type="ARBA" id="ARBA00005464"/>
    </source>
</evidence>
<dbReference type="PANTHER" id="PTHR30560">
    <property type="entry name" value="TRIGGER FACTOR CHAPERONE AND PEPTIDYL-PROLYL CIS/TRANS ISOMERASE"/>
    <property type="match status" value="1"/>
</dbReference>
<dbReference type="EMBL" id="MTLA01000094">
    <property type="protein sequence ID" value="OOP68631.1"/>
    <property type="molecule type" value="Genomic_DNA"/>
</dbReference>
<dbReference type="SUPFAM" id="SSF102735">
    <property type="entry name" value="Trigger factor ribosome-binding domain"/>
    <property type="match status" value="1"/>
</dbReference>
<evidence type="ECO:0000256" key="15">
    <source>
        <dbReference type="RuleBase" id="RU003914"/>
    </source>
</evidence>
<evidence type="ECO:0000256" key="3">
    <source>
        <dbReference type="ARBA" id="ARBA00013194"/>
    </source>
</evidence>
<evidence type="ECO:0000256" key="13">
    <source>
        <dbReference type="HAMAP-Rule" id="MF_00303"/>
    </source>
</evidence>
<dbReference type="InterPro" id="IPR008880">
    <property type="entry name" value="Trigger_fac_C"/>
</dbReference>
<protein>
    <recommendedName>
        <fullName evidence="4 13">Trigger factor</fullName>
        <shortName evidence="13">TF</shortName>
        <ecNumber evidence="3 13">5.2.1.8</ecNumber>
    </recommendedName>
    <alternativeName>
        <fullName evidence="12 13">PPIase</fullName>
    </alternativeName>
</protein>
<keyword evidence="5 13" id="KW-0963">Cytoplasm</keyword>
<dbReference type="GO" id="GO:0043335">
    <property type="term" value="P:protein unfolding"/>
    <property type="evidence" value="ECO:0007669"/>
    <property type="project" value="TreeGrafter"/>
</dbReference>
<dbReference type="GO" id="GO:0051301">
    <property type="term" value="P:cell division"/>
    <property type="evidence" value="ECO:0007669"/>
    <property type="project" value="UniProtKB-KW"/>
</dbReference>
<dbReference type="PROSITE" id="PS50059">
    <property type="entry name" value="FKBP_PPIASE"/>
    <property type="match status" value="1"/>
</dbReference>
<accession>A0A8E2I8C7</accession>
<dbReference type="PANTHER" id="PTHR30560:SF3">
    <property type="entry name" value="TRIGGER FACTOR-LIKE PROTEIN TIG, CHLOROPLASTIC"/>
    <property type="match status" value="1"/>
</dbReference>
<keyword evidence="8 13" id="KW-0143">Chaperone</keyword>
<evidence type="ECO:0000256" key="12">
    <source>
        <dbReference type="ARBA" id="ARBA00029986"/>
    </source>
</evidence>
<comment type="domain">
    <text evidence="13">Consists of 3 domains; the N-terminus binds the ribosome, the middle domain has PPIase activity, while the C-terminus has intrinsic chaperone activity on its own.</text>
</comment>
<keyword evidence="9 13" id="KW-0413">Isomerase</keyword>
<evidence type="ECO:0000256" key="9">
    <source>
        <dbReference type="ARBA" id="ARBA00023235"/>
    </source>
</evidence>
<comment type="similarity">
    <text evidence="2 13 15">Belongs to the FKBP-type PPIase family. Tig subfamily.</text>
</comment>
<name>A0A8E2I8C7_9BACI</name>
<keyword evidence="17" id="KW-1185">Reference proteome</keyword>
<dbReference type="Gene3D" id="3.30.70.1050">
    <property type="entry name" value="Trigger factor ribosome-binding domain"/>
    <property type="match status" value="1"/>
</dbReference>
<dbReference type="InterPro" id="IPR005215">
    <property type="entry name" value="Trig_fac"/>
</dbReference>
<dbReference type="AlphaFoldDB" id="A0A8E2I8C7"/>
<dbReference type="Gene3D" id="1.10.3120.10">
    <property type="entry name" value="Trigger factor, C-terminal domain"/>
    <property type="match status" value="1"/>
</dbReference>
<dbReference type="FunFam" id="3.10.50.40:FF:000001">
    <property type="entry name" value="Trigger factor"/>
    <property type="match status" value="1"/>
</dbReference>
<dbReference type="InterPro" id="IPR036611">
    <property type="entry name" value="Trigger_fac_ribosome-bd_sf"/>
</dbReference>
<reference evidence="16 17" key="1">
    <citation type="submission" date="2017-01" db="EMBL/GenBank/DDBJ databases">
        <title>Draft genome sequence of Bacillus oleronius.</title>
        <authorList>
            <person name="Allam M."/>
        </authorList>
    </citation>
    <scope>NUCLEOTIDE SEQUENCE [LARGE SCALE GENOMIC DNA]</scope>
    <source>
        <strain evidence="16 17">DSM 9356</strain>
    </source>
</reference>
<evidence type="ECO:0000256" key="10">
    <source>
        <dbReference type="ARBA" id="ARBA00023306"/>
    </source>
</evidence>
<comment type="catalytic activity">
    <reaction evidence="1 13 14">
        <text>[protein]-peptidylproline (omega=180) = [protein]-peptidylproline (omega=0)</text>
        <dbReference type="Rhea" id="RHEA:16237"/>
        <dbReference type="Rhea" id="RHEA-COMP:10747"/>
        <dbReference type="Rhea" id="RHEA-COMP:10748"/>
        <dbReference type="ChEBI" id="CHEBI:83833"/>
        <dbReference type="ChEBI" id="CHEBI:83834"/>
        <dbReference type="EC" id="5.2.1.8"/>
    </reaction>
</comment>
<evidence type="ECO:0000256" key="11">
    <source>
        <dbReference type="ARBA" id="ARBA00024849"/>
    </source>
</evidence>
<evidence type="ECO:0000256" key="1">
    <source>
        <dbReference type="ARBA" id="ARBA00000971"/>
    </source>
</evidence>
<dbReference type="GeneID" id="79867344"/>
<dbReference type="GO" id="GO:0051083">
    <property type="term" value="P:'de novo' cotranslational protein folding"/>
    <property type="evidence" value="ECO:0007669"/>
    <property type="project" value="TreeGrafter"/>
</dbReference>
<evidence type="ECO:0000256" key="6">
    <source>
        <dbReference type="ARBA" id="ARBA00022618"/>
    </source>
</evidence>
<evidence type="ECO:0000256" key="4">
    <source>
        <dbReference type="ARBA" id="ARBA00016902"/>
    </source>
</evidence>
<keyword evidence="7 13" id="KW-0697">Rotamase</keyword>
<dbReference type="InterPro" id="IPR008881">
    <property type="entry name" value="Trigger_fac_ribosome-bd_bac"/>
</dbReference>